<evidence type="ECO:0000313" key="1">
    <source>
        <dbReference type="Proteomes" id="UP000095286"/>
    </source>
</evidence>
<sequence>MNFLSYVSIVFSVTLLNNLLFVQSAISPVYPSTCITCASESLLSKWSATSLPAPPSSFDTAKFFTSDCDSVDIQNVLTLKSVKCDSPCFATTIYTVGAINVVRGCMDDFFPDESISEAKSQITKVGEATNAQYCSMDIAAETHLEDQYAVNYCVTITPAGAAEPLACNAKPAVTKSGTVIDLTCTQANGDAKDIDCYKCSNQNGNGECAASDSSKCKGKFCTKTSGTIGGKLV</sequence>
<dbReference type="WBParaSite" id="RSKR_0000783400.1">
    <property type="protein sequence ID" value="RSKR_0000783400.1"/>
    <property type="gene ID" value="RSKR_0000783400"/>
</dbReference>
<name>A0AC35U5H2_9BILA</name>
<accession>A0AC35U5H2</accession>
<reference evidence="2" key="1">
    <citation type="submission" date="2016-11" db="UniProtKB">
        <authorList>
            <consortium name="WormBaseParasite"/>
        </authorList>
    </citation>
    <scope>IDENTIFICATION</scope>
    <source>
        <strain evidence="2">KR3021</strain>
    </source>
</reference>
<protein>
    <submittedName>
        <fullName evidence="2">DUF281 domain-containing protein</fullName>
    </submittedName>
</protein>
<evidence type="ECO:0000313" key="2">
    <source>
        <dbReference type="WBParaSite" id="RSKR_0000783400.1"/>
    </source>
</evidence>
<proteinExistence type="predicted"/>
<dbReference type="Proteomes" id="UP000095286">
    <property type="component" value="Unplaced"/>
</dbReference>
<organism evidence="1 2">
    <name type="scientific">Rhabditophanes sp. KR3021</name>
    <dbReference type="NCBI Taxonomy" id="114890"/>
    <lineage>
        <taxon>Eukaryota</taxon>
        <taxon>Metazoa</taxon>
        <taxon>Ecdysozoa</taxon>
        <taxon>Nematoda</taxon>
        <taxon>Chromadorea</taxon>
        <taxon>Rhabditida</taxon>
        <taxon>Tylenchina</taxon>
        <taxon>Panagrolaimomorpha</taxon>
        <taxon>Strongyloidoidea</taxon>
        <taxon>Alloionematidae</taxon>
        <taxon>Rhabditophanes</taxon>
    </lineage>
</organism>